<dbReference type="EMBL" id="LIAE01009975">
    <property type="protein sequence ID" value="PAV67234.1"/>
    <property type="molecule type" value="Genomic_DNA"/>
</dbReference>
<proteinExistence type="predicted"/>
<reference evidence="1 2" key="1">
    <citation type="journal article" date="2017" name="Curr. Biol.">
        <title>Genome architecture and evolution of a unichromosomal asexual nematode.</title>
        <authorList>
            <person name="Fradin H."/>
            <person name="Zegar C."/>
            <person name="Gutwein M."/>
            <person name="Lucas J."/>
            <person name="Kovtun M."/>
            <person name="Corcoran D."/>
            <person name="Baugh L.R."/>
            <person name="Kiontke K."/>
            <person name="Gunsalus K."/>
            <person name="Fitch D.H."/>
            <person name="Piano F."/>
        </authorList>
    </citation>
    <scope>NUCLEOTIDE SEQUENCE [LARGE SCALE GENOMIC DNA]</scope>
    <source>
        <strain evidence="1">PF1309</strain>
    </source>
</reference>
<dbReference type="Proteomes" id="UP000218231">
    <property type="component" value="Unassembled WGS sequence"/>
</dbReference>
<name>A0A2A2K001_9BILA</name>
<gene>
    <name evidence="1" type="ORF">WR25_02359</name>
</gene>
<evidence type="ECO:0000313" key="2">
    <source>
        <dbReference type="Proteomes" id="UP000218231"/>
    </source>
</evidence>
<protein>
    <submittedName>
        <fullName evidence="1">Uncharacterized protein</fullName>
    </submittedName>
</protein>
<organism evidence="1 2">
    <name type="scientific">Diploscapter pachys</name>
    <dbReference type="NCBI Taxonomy" id="2018661"/>
    <lineage>
        <taxon>Eukaryota</taxon>
        <taxon>Metazoa</taxon>
        <taxon>Ecdysozoa</taxon>
        <taxon>Nematoda</taxon>
        <taxon>Chromadorea</taxon>
        <taxon>Rhabditida</taxon>
        <taxon>Rhabditina</taxon>
        <taxon>Rhabditomorpha</taxon>
        <taxon>Rhabditoidea</taxon>
        <taxon>Rhabditidae</taxon>
        <taxon>Diploscapter</taxon>
    </lineage>
</organism>
<sequence length="103" mass="11467">MFRDHLDGRFNEILSAFFCAYPSHSAFSLVGIAPTAGAGVGGDECYRKVIACSMRWVDGAVCVRTLAAGMWSLPVTNAERWISLRSRRPREGYKKPRSNDLIK</sequence>
<accession>A0A2A2K001</accession>
<comment type="caution">
    <text evidence="1">The sequence shown here is derived from an EMBL/GenBank/DDBJ whole genome shotgun (WGS) entry which is preliminary data.</text>
</comment>
<keyword evidence="2" id="KW-1185">Reference proteome</keyword>
<dbReference type="AlphaFoldDB" id="A0A2A2K001"/>
<evidence type="ECO:0000313" key="1">
    <source>
        <dbReference type="EMBL" id="PAV67234.1"/>
    </source>
</evidence>